<dbReference type="CDD" id="cd02009">
    <property type="entry name" value="TPP_SHCHC_synthase"/>
    <property type="match status" value="1"/>
</dbReference>
<protein>
    <recommendedName>
        <fullName evidence="7">2-succinyl-5-enolpyruvyl-6-hydroxy-3-cyclohexene-1-carboxylate synthase</fullName>
        <shortName evidence="7">SEPHCHC synthase</shortName>
        <ecNumber evidence="7">2.2.1.9</ecNumber>
    </recommendedName>
    <alternativeName>
        <fullName evidence="7">Menaquinone biosynthesis protein MenD</fullName>
    </alternativeName>
</protein>
<keyword evidence="6 7" id="KW-0464">Manganese</keyword>
<evidence type="ECO:0000256" key="6">
    <source>
        <dbReference type="ARBA" id="ARBA00023211"/>
    </source>
</evidence>
<dbReference type="PANTHER" id="PTHR42916:SF1">
    <property type="entry name" value="PROTEIN PHYLLO, CHLOROPLASTIC"/>
    <property type="match status" value="1"/>
</dbReference>
<keyword evidence="5 7" id="KW-0786">Thiamine pyrophosphate</keyword>
<evidence type="ECO:0000259" key="10">
    <source>
        <dbReference type="Pfam" id="PF16582"/>
    </source>
</evidence>
<comment type="pathway">
    <text evidence="7">Quinol/quinone metabolism; menaquinone biosynthesis.</text>
</comment>
<dbReference type="EMBL" id="CP016414">
    <property type="protein sequence ID" value="ANU36840.1"/>
    <property type="molecule type" value="Genomic_DNA"/>
</dbReference>
<keyword evidence="12" id="KW-1185">Reference proteome</keyword>
<name>A0A1C7FA48_9VIBR</name>
<dbReference type="RefSeq" id="WP_065545472.1">
    <property type="nucleotide sequence ID" value="NZ_CP016414.1"/>
</dbReference>
<evidence type="ECO:0000259" key="9">
    <source>
        <dbReference type="Pfam" id="PF02776"/>
    </source>
</evidence>
<dbReference type="InterPro" id="IPR004433">
    <property type="entry name" value="MenaQ_synth_MenD"/>
</dbReference>
<evidence type="ECO:0000256" key="3">
    <source>
        <dbReference type="ARBA" id="ARBA00022723"/>
    </source>
</evidence>
<evidence type="ECO:0000313" key="11">
    <source>
        <dbReference type="EMBL" id="ANU36840.1"/>
    </source>
</evidence>
<dbReference type="GO" id="GO:0009234">
    <property type="term" value="P:menaquinone biosynthetic process"/>
    <property type="evidence" value="ECO:0007669"/>
    <property type="project" value="UniProtKB-UniRule"/>
</dbReference>
<comment type="cofactor">
    <cofactor evidence="7">
        <name>Mg(2+)</name>
        <dbReference type="ChEBI" id="CHEBI:18420"/>
    </cofactor>
    <cofactor evidence="7">
        <name>Mn(2+)</name>
        <dbReference type="ChEBI" id="CHEBI:29035"/>
    </cofactor>
</comment>
<feature type="domain" description="Thiamine pyrophosphate enzyme N-terminal TPP-binding" evidence="9">
    <location>
        <begin position="18"/>
        <end position="126"/>
    </location>
</feature>
<keyword evidence="3 7" id="KW-0479">Metal-binding</keyword>
<dbReference type="SUPFAM" id="SSF52518">
    <property type="entry name" value="Thiamin diphosphate-binding fold (THDP-binding)"/>
    <property type="match status" value="2"/>
</dbReference>
<dbReference type="Pfam" id="PF02776">
    <property type="entry name" value="TPP_enzyme_N"/>
    <property type="match status" value="1"/>
</dbReference>
<dbReference type="Proteomes" id="UP000092528">
    <property type="component" value="Chromosome 1"/>
</dbReference>
<evidence type="ECO:0000256" key="4">
    <source>
        <dbReference type="ARBA" id="ARBA00022842"/>
    </source>
</evidence>
<evidence type="ECO:0000256" key="2">
    <source>
        <dbReference type="ARBA" id="ARBA00022679"/>
    </source>
</evidence>
<keyword evidence="2 7" id="KW-0808">Transferase</keyword>
<evidence type="ECO:0000313" key="12">
    <source>
        <dbReference type="Proteomes" id="UP000092528"/>
    </source>
</evidence>
<dbReference type="HAMAP" id="MF_01659">
    <property type="entry name" value="MenD"/>
    <property type="match status" value="1"/>
</dbReference>
<dbReference type="Pfam" id="PF16582">
    <property type="entry name" value="TPP_enzyme_M_2"/>
    <property type="match status" value="1"/>
</dbReference>
<comment type="similarity">
    <text evidence="7">Belongs to the TPP enzyme family. MenD subfamily.</text>
</comment>
<dbReference type="InterPro" id="IPR012001">
    <property type="entry name" value="Thiamin_PyroP_enz_TPP-bd_dom"/>
</dbReference>
<proteinExistence type="inferred from homology"/>
<evidence type="ECO:0000256" key="1">
    <source>
        <dbReference type="ARBA" id="ARBA00022428"/>
    </source>
</evidence>
<dbReference type="InterPro" id="IPR011766">
    <property type="entry name" value="TPP_enzyme_TPP-bd"/>
</dbReference>
<dbReference type="AlphaFoldDB" id="A0A1C7FA48"/>
<comment type="catalytic activity">
    <reaction evidence="7">
        <text>isochorismate + 2-oxoglutarate + H(+) = 5-enolpyruvoyl-6-hydroxy-2-succinyl-cyclohex-3-ene-1-carboxylate + CO2</text>
        <dbReference type="Rhea" id="RHEA:25593"/>
        <dbReference type="ChEBI" id="CHEBI:15378"/>
        <dbReference type="ChEBI" id="CHEBI:16526"/>
        <dbReference type="ChEBI" id="CHEBI:16810"/>
        <dbReference type="ChEBI" id="CHEBI:29780"/>
        <dbReference type="ChEBI" id="CHEBI:58818"/>
        <dbReference type="EC" id="2.2.1.9"/>
    </reaction>
</comment>
<gene>
    <name evidence="7 11" type="primary">menD</name>
    <name evidence="11" type="ORF">VSVS05_01715</name>
</gene>
<dbReference type="UniPathway" id="UPA01057">
    <property type="reaction ID" value="UER00164"/>
</dbReference>
<dbReference type="Gene3D" id="3.40.50.970">
    <property type="match status" value="2"/>
</dbReference>
<evidence type="ECO:0000256" key="5">
    <source>
        <dbReference type="ARBA" id="ARBA00023052"/>
    </source>
</evidence>
<dbReference type="PANTHER" id="PTHR42916">
    <property type="entry name" value="2-SUCCINYL-5-ENOLPYRUVYL-6-HYDROXY-3-CYCLOHEXENE-1-CARBOXYLATE SYNTHASE"/>
    <property type="match status" value="1"/>
</dbReference>
<feature type="domain" description="Thiamine pyrophosphate enzyme TPP-binding" evidence="8">
    <location>
        <begin position="443"/>
        <end position="557"/>
    </location>
</feature>
<organism evidence="11 12">
    <name type="scientific">Vibrio scophthalmi</name>
    <dbReference type="NCBI Taxonomy" id="45658"/>
    <lineage>
        <taxon>Bacteria</taxon>
        <taxon>Pseudomonadati</taxon>
        <taxon>Pseudomonadota</taxon>
        <taxon>Gammaproteobacteria</taxon>
        <taxon>Vibrionales</taxon>
        <taxon>Vibrionaceae</taxon>
        <taxon>Vibrio</taxon>
    </lineage>
</organism>
<dbReference type="NCBIfam" id="TIGR00173">
    <property type="entry name" value="menD"/>
    <property type="match status" value="1"/>
</dbReference>
<dbReference type="InterPro" id="IPR029061">
    <property type="entry name" value="THDP-binding"/>
</dbReference>
<dbReference type="InterPro" id="IPR032264">
    <property type="entry name" value="MenD_middle"/>
</dbReference>
<dbReference type="GO" id="GO:0030976">
    <property type="term" value="F:thiamine pyrophosphate binding"/>
    <property type="evidence" value="ECO:0007669"/>
    <property type="project" value="UniProtKB-UniRule"/>
</dbReference>
<evidence type="ECO:0000259" key="8">
    <source>
        <dbReference type="Pfam" id="PF02775"/>
    </source>
</evidence>
<comment type="subunit">
    <text evidence="7">Homodimer.</text>
</comment>
<dbReference type="Gene3D" id="3.40.50.1220">
    <property type="entry name" value="TPP-binding domain"/>
    <property type="match status" value="1"/>
</dbReference>
<dbReference type="UniPathway" id="UPA00079"/>
<dbReference type="GO" id="GO:0000287">
    <property type="term" value="F:magnesium ion binding"/>
    <property type="evidence" value="ECO:0007669"/>
    <property type="project" value="UniProtKB-UniRule"/>
</dbReference>
<dbReference type="GO" id="GO:0070204">
    <property type="term" value="F:2-succinyl-5-enolpyruvyl-6-hydroxy-3-cyclohexene-1-carboxylic-acid synthase activity"/>
    <property type="evidence" value="ECO:0007669"/>
    <property type="project" value="UniProtKB-UniRule"/>
</dbReference>
<dbReference type="PATRIC" id="fig|45658.7.peg.1703"/>
<evidence type="ECO:0000256" key="7">
    <source>
        <dbReference type="HAMAP-Rule" id="MF_01659"/>
    </source>
</evidence>
<dbReference type="Pfam" id="PF02775">
    <property type="entry name" value="TPP_enzyme_C"/>
    <property type="match status" value="1"/>
</dbReference>
<feature type="domain" description="Menaquinone biosynthesis protein MenD middle" evidence="10">
    <location>
        <begin position="193"/>
        <end position="403"/>
    </location>
</feature>
<accession>A0A1C7FA48</accession>
<sequence>MNSIANRDQAVMNRIWCQVLLEELTRFEVEHICVAPGSRSTPLTLEADENPNLTLHTHYDERGLGFLALGLAKASHKPVAIVVTSGTAVANLLPAIAEAKLTDEKLVVLTADRPVELVACGANQAIVQQGIFSSHVTAALNLPSPNEQVSLRWLLTSIDDVMYRQDRDGSAVHINCAFPEPLYSKQPKSIYQSYLDDVALWQQSNQRYSQQLSGAGAHFDCQTWRGRKGLIVVGSVSQAEAKLAHTLAQRLGWPILCDVQSGTSSAWAHFDIWLQSEAGQKALSEAELVLQVGSRVISKRLNHWLSQTQLGTDALTTAPFEYHYLSPSIDRNNQDHLMQIHHHADTSTWLTHAIKQFESDEPLCDWANELSQFSGAVNRAAKWHVEASVELNEVALATTLNQLPSVVNIFLGNSLFVRLVDMFGEVAHEVYSNRGASGIDGLVATAAGTARATNQPTVLYIGDTSLLYDLNSLALFTHQQTPCVIVVTNNDGGAIFGLLPVPEQQKQQLYQMPHGYDFSAAAAQFKLAYYQADQQEAYQAKLEQHLTSGQGCLLIEVTTPPEQASAHIKEVVNRFHASL</sequence>
<keyword evidence="1 7" id="KW-0474">Menaquinone biosynthesis</keyword>
<dbReference type="PIRSF" id="PIRSF004983">
    <property type="entry name" value="MenD"/>
    <property type="match status" value="1"/>
</dbReference>
<dbReference type="CDD" id="cd07037">
    <property type="entry name" value="TPP_PYR_MenD"/>
    <property type="match status" value="1"/>
</dbReference>
<reference evidence="11 12" key="1">
    <citation type="submission" date="2016-07" db="EMBL/GenBank/DDBJ databases">
        <title>Genome sequencing of Vibrio scophthalmi strain VS-05, an isolated from Paralichthys olivaceus.</title>
        <authorList>
            <person name="Han H.-J."/>
        </authorList>
    </citation>
    <scope>NUCLEOTIDE SEQUENCE [LARGE SCALE GENOMIC DNA]</scope>
    <source>
        <strain evidence="11 12">VS-05</strain>
    </source>
</reference>
<dbReference type="EC" id="2.2.1.9" evidence="7"/>
<comment type="cofactor">
    <cofactor evidence="7">
        <name>thiamine diphosphate</name>
        <dbReference type="ChEBI" id="CHEBI:58937"/>
    </cofactor>
    <text evidence="7">Binds 1 thiamine pyrophosphate per subunit.</text>
</comment>
<dbReference type="GO" id="GO:0030145">
    <property type="term" value="F:manganese ion binding"/>
    <property type="evidence" value="ECO:0007669"/>
    <property type="project" value="UniProtKB-UniRule"/>
</dbReference>
<comment type="function">
    <text evidence="7">Catalyzes the thiamine diphosphate-dependent decarboxylation of 2-oxoglutarate and the subsequent addition of the resulting succinic semialdehyde-thiamine pyrophosphate anion to isochorismate to yield 2-succinyl-5-enolpyruvyl-6-hydroxy-3-cyclohexene-1-carboxylate (SEPHCHC).</text>
</comment>
<keyword evidence="4 7" id="KW-0460">Magnesium</keyword>
<comment type="pathway">
    <text evidence="7">Quinol/quinone metabolism; 1,4-dihydroxy-2-naphthoate biosynthesis; 1,4-dihydroxy-2-naphthoate from chorismate: step 2/7.</text>
</comment>
<dbReference type="STRING" id="45658.VSVS12_01285"/>
<dbReference type="GeneID" id="96873306"/>